<accession>A0A6J1LZE9</accession>
<feature type="region of interest" description="Disordered" evidence="1">
    <location>
        <begin position="261"/>
        <end position="344"/>
    </location>
</feature>
<dbReference type="CTD" id="31786"/>
<evidence type="ECO:0000313" key="3">
    <source>
        <dbReference type="Proteomes" id="UP000504633"/>
    </source>
</evidence>
<feature type="region of interest" description="Disordered" evidence="1">
    <location>
        <begin position="183"/>
        <end position="210"/>
    </location>
</feature>
<reference evidence="4" key="1">
    <citation type="submission" date="2025-08" db="UniProtKB">
        <authorList>
            <consortium name="RefSeq"/>
        </authorList>
    </citation>
    <scope>IDENTIFICATION</scope>
    <source>
        <strain evidence="4">15085-1641.00</strain>
        <tissue evidence="4">Whole body</tissue>
    </source>
</reference>
<organism evidence="3 4">
    <name type="scientific">Drosophila hydei</name>
    <name type="common">Fruit fly</name>
    <dbReference type="NCBI Taxonomy" id="7224"/>
    <lineage>
        <taxon>Eukaryota</taxon>
        <taxon>Metazoa</taxon>
        <taxon>Ecdysozoa</taxon>
        <taxon>Arthropoda</taxon>
        <taxon>Hexapoda</taxon>
        <taxon>Insecta</taxon>
        <taxon>Pterygota</taxon>
        <taxon>Neoptera</taxon>
        <taxon>Endopterygota</taxon>
        <taxon>Diptera</taxon>
        <taxon>Brachycera</taxon>
        <taxon>Muscomorpha</taxon>
        <taxon>Ephydroidea</taxon>
        <taxon>Drosophilidae</taxon>
        <taxon>Drosophila</taxon>
    </lineage>
</organism>
<evidence type="ECO:0000256" key="1">
    <source>
        <dbReference type="SAM" id="MobiDB-lite"/>
    </source>
</evidence>
<evidence type="ECO:0000313" key="4">
    <source>
        <dbReference type="RefSeq" id="XP_023171981.2"/>
    </source>
</evidence>
<gene>
    <name evidence="4" type="primary">LOC111600198</name>
</gene>
<keyword evidence="3" id="KW-1185">Reference proteome</keyword>
<protein>
    <submittedName>
        <fullName evidence="4">Lateral signaling target protein 2 homolog</fullName>
    </submittedName>
</protein>
<dbReference type="GeneID" id="111600198"/>
<sequence length="374" mass="40822">MGAPANSVWLPPLLMLMVMALAQLAIGQNNDTTSTSSSSSSSPSSVSSSSSTTLRPSSNADLVIGGDLNKAARVEQMDKDLETDLDTNTVTPKSADDGHYDLIDVMAATSAGVGKPKSGQTTRIYTTGDVNDDFWLKHLGDDFKHAIHLQVGGTNEDYNRIINQTSNGIHEEVHHEYLPGAERPPEVQRQEQQRQQQQLGRSAGYGHPNLVTQLSLDGEAMSLKNNYLRQQAEQQQQYARGYALPSMHYSTHTGHAHTYARTQPHTHSHSHSHTHTHSTQHTQHTHAQSGKAQSGLRHRYKSNSGNAAASESPAPSYINSSEDTLDAAQSQAAPSSSVVRSEDLDSQLPFKSAFNDFGSRPTRDLTYLLYKRGL</sequence>
<feature type="compositionally biased region" description="Low complexity" evidence="1">
    <location>
        <begin position="327"/>
        <end position="337"/>
    </location>
</feature>
<feature type="compositionally biased region" description="Basic residues" evidence="1">
    <location>
        <begin position="264"/>
        <end position="278"/>
    </location>
</feature>
<dbReference type="OrthoDB" id="7981150at2759"/>
<dbReference type="KEGG" id="dhe:111600198"/>
<feature type="compositionally biased region" description="Basic and acidic residues" evidence="1">
    <location>
        <begin position="183"/>
        <end position="192"/>
    </location>
</feature>
<dbReference type="Proteomes" id="UP000504633">
    <property type="component" value="Unplaced"/>
</dbReference>
<keyword evidence="2" id="KW-0732">Signal</keyword>
<proteinExistence type="predicted"/>
<dbReference type="AlphaFoldDB" id="A0A6J1LZE9"/>
<dbReference type="RefSeq" id="XP_023171981.2">
    <property type="nucleotide sequence ID" value="XM_023316213.2"/>
</dbReference>
<evidence type="ECO:0000256" key="2">
    <source>
        <dbReference type="SAM" id="SignalP"/>
    </source>
</evidence>
<feature type="chain" id="PRO_5026698230" evidence="2">
    <location>
        <begin position="28"/>
        <end position="374"/>
    </location>
</feature>
<dbReference type="OMA" id="GGTNEEY"/>
<name>A0A6J1LZE9_DROHY</name>
<feature type="signal peptide" evidence="2">
    <location>
        <begin position="1"/>
        <end position="27"/>
    </location>
</feature>
<feature type="compositionally biased region" description="Low complexity" evidence="1">
    <location>
        <begin position="32"/>
        <end position="58"/>
    </location>
</feature>
<feature type="region of interest" description="Disordered" evidence="1">
    <location>
        <begin position="29"/>
        <end position="60"/>
    </location>
</feature>